<dbReference type="Pfam" id="PF00639">
    <property type="entry name" value="Rotamase"/>
    <property type="match status" value="1"/>
</dbReference>
<accession>A0A538U9B1</accession>
<keyword evidence="7" id="KW-0143">Chaperone</keyword>
<dbReference type="GO" id="GO:0003755">
    <property type="term" value="F:peptidyl-prolyl cis-trans isomerase activity"/>
    <property type="evidence" value="ECO:0007669"/>
    <property type="project" value="UniProtKB-KW"/>
</dbReference>
<dbReference type="SUPFAM" id="SSF109998">
    <property type="entry name" value="Triger factor/SurA peptide-binding domain-like"/>
    <property type="match status" value="1"/>
</dbReference>
<comment type="subcellular location">
    <subcellularLocation>
        <location evidence="1">Cell inner membrane</location>
        <topology evidence="1">Single-pass type II membrane protein</topology>
        <orientation evidence="1">Periplasmic side</orientation>
    </subcellularLocation>
</comment>
<dbReference type="InterPro" id="IPR052029">
    <property type="entry name" value="PpiD_chaperone"/>
</dbReference>
<evidence type="ECO:0000256" key="4">
    <source>
        <dbReference type="ARBA" id="ARBA00022692"/>
    </source>
</evidence>
<evidence type="ECO:0000256" key="10">
    <source>
        <dbReference type="ARBA" id="ARBA00042775"/>
    </source>
</evidence>
<gene>
    <name evidence="14" type="ORF">E6K80_02740</name>
</gene>
<proteinExistence type="inferred from homology"/>
<evidence type="ECO:0000256" key="9">
    <source>
        <dbReference type="ARBA" id="ARBA00040743"/>
    </source>
</evidence>
<evidence type="ECO:0000256" key="5">
    <source>
        <dbReference type="ARBA" id="ARBA00022989"/>
    </source>
</evidence>
<evidence type="ECO:0000256" key="3">
    <source>
        <dbReference type="ARBA" id="ARBA00022519"/>
    </source>
</evidence>
<dbReference type="Gene3D" id="1.10.4030.10">
    <property type="entry name" value="Porin chaperone SurA, peptide-binding domain"/>
    <property type="match status" value="1"/>
</dbReference>
<dbReference type="AlphaFoldDB" id="A0A538U9B1"/>
<keyword evidence="2" id="KW-1003">Cell membrane</keyword>
<name>A0A538U9B1_UNCEI</name>
<dbReference type="PANTHER" id="PTHR47529">
    <property type="entry name" value="PEPTIDYL-PROLYL CIS-TRANS ISOMERASE D"/>
    <property type="match status" value="1"/>
</dbReference>
<dbReference type="PROSITE" id="PS50198">
    <property type="entry name" value="PPIC_PPIASE_2"/>
    <property type="match status" value="1"/>
</dbReference>
<keyword evidence="11" id="KW-0413">Isomerase</keyword>
<evidence type="ECO:0000256" key="11">
    <source>
        <dbReference type="PROSITE-ProRule" id="PRU00278"/>
    </source>
</evidence>
<dbReference type="SUPFAM" id="SSF54534">
    <property type="entry name" value="FKBP-like"/>
    <property type="match status" value="1"/>
</dbReference>
<dbReference type="InterPro" id="IPR000297">
    <property type="entry name" value="PPIase_PpiC"/>
</dbReference>
<evidence type="ECO:0000256" key="7">
    <source>
        <dbReference type="ARBA" id="ARBA00023186"/>
    </source>
</evidence>
<reference evidence="14 15" key="1">
    <citation type="journal article" date="2019" name="Nat. Microbiol.">
        <title>Mediterranean grassland soil C-N compound turnover is dependent on rainfall and depth, and is mediated by genomically divergent microorganisms.</title>
        <authorList>
            <person name="Diamond S."/>
            <person name="Andeer P.F."/>
            <person name="Li Z."/>
            <person name="Crits-Christoph A."/>
            <person name="Burstein D."/>
            <person name="Anantharaman K."/>
            <person name="Lane K.R."/>
            <person name="Thomas B.C."/>
            <person name="Pan C."/>
            <person name="Northen T.R."/>
            <person name="Banfield J.F."/>
        </authorList>
    </citation>
    <scope>NUCLEOTIDE SEQUENCE [LARGE SCALE GENOMIC DNA]</scope>
    <source>
        <strain evidence="14">WS_10</strain>
    </source>
</reference>
<dbReference type="InterPro" id="IPR046357">
    <property type="entry name" value="PPIase_dom_sf"/>
</dbReference>
<feature type="domain" description="PpiC" evidence="13">
    <location>
        <begin position="242"/>
        <end position="340"/>
    </location>
</feature>
<evidence type="ECO:0000256" key="8">
    <source>
        <dbReference type="ARBA" id="ARBA00038408"/>
    </source>
</evidence>
<evidence type="ECO:0000256" key="12">
    <source>
        <dbReference type="SAM" id="Phobius"/>
    </source>
</evidence>
<comment type="caution">
    <text evidence="14">The sequence shown here is derived from an EMBL/GenBank/DDBJ whole genome shotgun (WGS) entry which is preliminary data.</text>
</comment>
<dbReference type="Gene3D" id="3.10.50.40">
    <property type="match status" value="1"/>
</dbReference>
<keyword evidence="3" id="KW-0997">Cell inner membrane</keyword>
<dbReference type="PANTHER" id="PTHR47529:SF1">
    <property type="entry name" value="PERIPLASMIC CHAPERONE PPID"/>
    <property type="match status" value="1"/>
</dbReference>
<dbReference type="Pfam" id="PF13145">
    <property type="entry name" value="Rotamase_2"/>
    <property type="match status" value="1"/>
</dbReference>
<feature type="transmembrane region" description="Helical" evidence="12">
    <location>
        <begin position="15"/>
        <end position="36"/>
    </location>
</feature>
<dbReference type="Pfam" id="PF13624">
    <property type="entry name" value="SurA_N_3"/>
    <property type="match status" value="1"/>
</dbReference>
<keyword evidence="4 12" id="KW-0812">Transmembrane</keyword>
<evidence type="ECO:0000256" key="1">
    <source>
        <dbReference type="ARBA" id="ARBA00004382"/>
    </source>
</evidence>
<keyword evidence="5 12" id="KW-1133">Transmembrane helix</keyword>
<protein>
    <recommendedName>
        <fullName evidence="9">Periplasmic chaperone PpiD</fullName>
    </recommendedName>
    <alternativeName>
        <fullName evidence="10">Periplasmic folding chaperone</fullName>
    </alternativeName>
</protein>
<evidence type="ECO:0000313" key="14">
    <source>
        <dbReference type="EMBL" id="TMQ72476.1"/>
    </source>
</evidence>
<evidence type="ECO:0000313" key="15">
    <source>
        <dbReference type="Proteomes" id="UP000319836"/>
    </source>
</evidence>
<dbReference type="GO" id="GO:0005886">
    <property type="term" value="C:plasma membrane"/>
    <property type="evidence" value="ECO:0007669"/>
    <property type="project" value="UniProtKB-SubCell"/>
</dbReference>
<evidence type="ECO:0000256" key="6">
    <source>
        <dbReference type="ARBA" id="ARBA00023136"/>
    </source>
</evidence>
<evidence type="ECO:0000259" key="13">
    <source>
        <dbReference type="PROSITE" id="PS50198"/>
    </source>
</evidence>
<comment type="similarity">
    <text evidence="8">Belongs to the PpiD chaperone family.</text>
</comment>
<dbReference type="EMBL" id="VBPA01000058">
    <property type="protein sequence ID" value="TMQ72476.1"/>
    <property type="molecule type" value="Genomic_DNA"/>
</dbReference>
<evidence type="ECO:0000256" key="2">
    <source>
        <dbReference type="ARBA" id="ARBA00022475"/>
    </source>
</evidence>
<dbReference type="InterPro" id="IPR027304">
    <property type="entry name" value="Trigger_fact/SurA_dom_sf"/>
</dbReference>
<dbReference type="Proteomes" id="UP000319836">
    <property type="component" value="Unassembled WGS sequence"/>
</dbReference>
<keyword evidence="11" id="KW-0697">Rotamase</keyword>
<organism evidence="14 15">
    <name type="scientific">Eiseniibacteriota bacterium</name>
    <dbReference type="NCBI Taxonomy" id="2212470"/>
    <lineage>
        <taxon>Bacteria</taxon>
        <taxon>Candidatus Eiseniibacteriota</taxon>
    </lineage>
</organism>
<sequence>MLRFLRSGNKHTKTIWWVLIVVTVVTFVGGFVFLLGSGLSAGNNARASGAVGTVNNVPVSRTDYSNALTEQRESYKQQYGTEPTDRDLKMLEVQTWRSLVNQRLMAQAAKREGLAAADPEVVLALKTSPPTVIQNAPSFQTNGKFDYSKYQQALRDPNNNWAPFEQILRDQIPTRKLQERLLASLKMSEPELFDAYRQRFDRVDATVVQVGPEQSGPAPKVGEADLDRVFQKHRGRFVVAAQTELEVLAVPKKYGDEEVRTARELAASLVQRARNGEDFAALARDYSEGPAADRGGVIDRSFQPGDFEPTIGAKLAALPPGQVLDPFQDQSRFVIIKRMPPDSATAAGSLKIAQIVVRVRPNDVQIRDQAEHLKKMRVQAKRSGIGAIAAANGLATFTTGPYDINSMPQQLYETPEAADWGLNAKLHDVSQVFEGPDQFVIAQVVRQEQAGLPKRAGLEPRLRQLAELDARIRLVKPKADAIAQALHQGKGLEEAAGAAGLQPIKLTGVTRVQPDPRIANAPEVIGALFGAKQGQVLGPIETLGGWFFVRVDRLAPADPNGFAATKTQLMTELLERRQRLFLAAYLSELRHKSKVENLQPGASY</sequence>
<keyword evidence="6 12" id="KW-0472">Membrane</keyword>